<evidence type="ECO:0000313" key="2">
    <source>
        <dbReference type="Proteomes" id="UP000436088"/>
    </source>
</evidence>
<evidence type="ECO:0000313" key="1">
    <source>
        <dbReference type="EMBL" id="KAE8658865.1"/>
    </source>
</evidence>
<dbReference type="AlphaFoldDB" id="A0A6A2WTJ7"/>
<keyword evidence="2" id="KW-1185">Reference proteome</keyword>
<protein>
    <submittedName>
        <fullName evidence="1">GATA type zinc finger transcription factor family protein</fullName>
    </submittedName>
</protein>
<gene>
    <name evidence="1" type="ORF">F3Y22_tig00116968pilonHSYRG00103</name>
</gene>
<dbReference type="EMBL" id="VEPZ02001741">
    <property type="protein sequence ID" value="KAE8658865.1"/>
    <property type="molecule type" value="Genomic_DNA"/>
</dbReference>
<proteinExistence type="predicted"/>
<accession>A0A6A2WTJ7</accession>
<comment type="caution">
    <text evidence="1">The sequence shown here is derived from an EMBL/GenBank/DDBJ whole genome shotgun (WGS) entry which is preliminary data.</text>
</comment>
<reference evidence="1" key="1">
    <citation type="submission" date="2019-09" db="EMBL/GenBank/DDBJ databases">
        <title>Draft genome information of white flower Hibiscus syriacus.</title>
        <authorList>
            <person name="Kim Y.-M."/>
        </authorList>
    </citation>
    <scope>NUCLEOTIDE SEQUENCE [LARGE SCALE GENOMIC DNA]</scope>
    <source>
        <strain evidence="1">YM2019G1</strain>
    </source>
</reference>
<name>A0A6A2WTJ7_HIBSY</name>
<organism evidence="1 2">
    <name type="scientific">Hibiscus syriacus</name>
    <name type="common">Rose of Sharon</name>
    <dbReference type="NCBI Taxonomy" id="106335"/>
    <lineage>
        <taxon>Eukaryota</taxon>
        <taxon>Viridiplantae</taxon>
        <taxon>Streptophyta</taxon>
        <taxon>Embryophyta</taxon>
        <taxon>Tracheophyta</taxon>
        <taxon>Spermatophyta</taxon>
        <taxon>Magnoliopsida</taxon>
        <taxon>eudicotyledons</taxon>
        <taxon>Gunneridae</taxon>
        <taxon>Pentapetalae</taxon>
        <taxon>rosids</taxon>
        <taxon>malvids</taxon>
        <taxon>Malvales</taxon>
        <taxon>Malvaceae</taxon>
        <taxon>Malvoideae</taxon>
        <taxon>Hibiscus</taxon>
    </lineage>
</organism>
<dbReference type="Proteomes" id="UP000436088">
    <property type="component" value="Unassembled WGS sequence"/>
</dbReference>
<sequence length="221" mass="25192">MSKRHQALVHPLSTSWGSNTQINKWGGGKITYKLLYRTLTQWDNLIGFWRPLGRAALSGQCPRLIVFEWGPSFVSGSRICPYQNGSYHVTKAPFLWMGISPRWANRILSRSEGCNSKDVLRKSPSSKNLIEASDEVIESGTAGSLPDRFVSEMYSCFANKTSPVGDRGWRKQRKKEKERQGMRKWEPEHFVKVVDCSPTQDPCRIFGRCCESNSFSNLCFM</sequence>